<evidence type="ECO:0000313" key="3">
    <source>
        <dbReference type="Proteomes" id="UP000236291"/>
    </source>
</evidence>
<dbReference type="PANTHER" id="PTHR33835:SF2">
    <property type="entry name" value="LYSINE-TRNA LIGASE"/>
    <property type="match status" value="1"/>
</dbReference>
<dbReference type="EMBL" id="ASHM01090713">
    <property type="protein sequence ID" value="PNX63539.1"/>
    <property type="molecule type" value="Genomic_DNA"/>
</dbReference>
<dbReference type="EMBL" id="ASHM01055914">
    <property type="protein sequence ID" value="PNX88213.1"/>
    <property type="molecule type" value="Genomic_DNA"/>
</dbReference>
<evidence type="ECO:0000313" key="2">
    <source>
        <dbReference type="EMBL" id="PNX88213.1"/>
    </source>
</evidence>
<dbReference type="AlphaFoldDB" id="A0A2K3MBQ9"/>
<organism evidence="2 3">
    <name type="scientific">Trifolium pratense</name>
    <name type="common">Red clover</name>
    <dbReference type="NCBI Taxonomy" id="57577"/>
    <lineage>
        <taxon>Eukaryota</taxon>
        <taxon>Viridiplantae</taxon>
        <taxon>Streptophyta</taxon>
        <taxon>Embryophyta</taxon>
        <taxon>Tracheophyta</taxon>
        <taxon>Spermatophyta</taxon>
        <taxon>Magnoliopsida</taxon>
        <taxon>eudicotyledons</taxon>
        <taxon>Gunneridae</taxon>
        <taxon>Pentapetalae</taxon>
        <taxon>rosids</taxon>
        <taxon>fabids</taxon>
        <taxon>Fabales</taxon>
        <taxon>Fabaceae</taxon>
        <taxon>Papilionoideae</taxon>
        <taxon>50 kb inversion clade</taxon>
        <taxon>NPAAA clade</taxon>
        <taxon>Hologalegina</taxon>
        <taxon>IRL clade</taxon>
        <taxon>Trifolieae</taxon>
        <taxon>Trifolium</taxon>
    </lineage>
</organism>
<comment type="caution">
    <text evidence="2">The sequence shown here is derived from an EMBL/GenBank/DDBJ whole genome shotgun (WGS) entry which is preliminary data.</text>
</comment>
<dbReference type="InterPro" id="IPR025638">
    <property type="entry name" value="DUF4336"/>
</dbReference>
<reference evidence="2 3" key="1">
    <citation type="journal article" date="2014" name="Am. J. Bot.">
        <title>Genome assembly and annotation for red clover (Trifolium pratense; Fabaceae).</title>
        <authorList>
            <person name="Istvanek J."/>
            <person name="Jaros M."/>
            <person name="Krenek A."/>
            <person name="Repkova J."/>
        </authorList>
    </citation>
    <scope>NUCLEOTIDE SEQUENCE [LARGE SCALE GENOMIC DNA]</scope>
    <source>
        <strain evidence="3">cv. Tatra</strain>
        <tissue evidence="2">Young leaves</tissue>
    </source>
</reference>
<name>A0A2K3MBQ9_TRIPR</name>
<dbReference type="PANTHER" id="PTHR33835">
    <property type="entry name" value="YALI0C07656P"/>
    <property type="match status" value="1"/>
</dbReference>
<dbReference type="ExpressionAtlas" id="A0A2K3MBQ9">
    <property type="expression patterns" value="baseline"/>
</dbReference>
<sequence length="100" mass="11463">MVRDWVDSISRDWRFRRIIPAHFAAPINVSRSDFRAAFAFLDEFLGDRYDTWPSLSLLFSSIKGKAASYFPPDDMRTLSSLDEFLVSVGAVKKTVSGRKR</sequence>
<reference evidence="2 3" key="2">
    <citation type="journal article" date="2017" name="Front. Plant Sci.">
        <title>Gene Classification and Mining of Molecular Markers Useful in Red Clover (Trifolium pratense) Breeding.</title>
        <authorList>
            <person name="Istvanek J."/>
            <person name="Dluhosova J."/>
            <person name="Dluhos P."/>
            <person name="Patkova L."/>
            <person name="Nedelnik J."/>
            <person name="Repkova J."/>
        </authorList>
    </citation>
    <scope>NUCLEOTIDE SEQUENCE [LARGE SCALE GENOMIC DNA]</scope>
    <source>
        <strain evidence="3">cv. Tatra</strain>
        <tissue evidence="2">Young leaves</tissue>
    </source>
</reference>
<dbReference type="STRING" id="57577.A0A2K3MBQ9"/>
<proteinExistence type="predicted"/>
<gene>
    <name evidence="2" type="ORF">L195_g044315</name>
    <name evidence="1" type="ORF">L195_g053557</name>
</gene>
<dbReference type="Pfam" id="PF14234">
    <property type="entry name" value="DUF4336"/>
    <property type="match status" value="1"/>
</dbReference>
<dbReference type="Proteomes" id="UP000236291">
    <property type="component" value="Unassembled WGS sequence"/>
</dbReference>
<accession>A0A2K3MBQ9</accession>
<evidence type="ECO:0000313" key="1">
    <source>
        <dbReference type="EMBL" id="PNX63539.1"/>
    </source>
</evidence>
<protein>
    <submittedName>
        <fullName evidence="2">Uncharacterized protein</fullName>
    </submittedName>
</protein>